<evidence type="ECO:0000313" key="3">
    <source>
        <dbReference type="EMBL" id="ABB97504.1"/>
    </source>
</evidence>
<organism evidence="2 4">
    <name type="scientific">Bacillus phage Gamma</name>
    <dbReference type="NCBI Taxonomy" id="347962"/>
    <lineage>
        <taxon>Viruses</taxon>
        <taxon>Duplodnaviria</taxon>
        <taxon>Heunggongvirae</taxon>
        <taxon>Uroviricota</taxon>
        <taxon>Caudoviricetes</taxon>
        <taxon>Wbetavirus</taxon>
    </lineage>
</organism>
<dbReference type="EMBL" id="DQ222854">
    <property type="protein sequence ID" value="ABB97504.1"/>
    <property type="molecule type" value="Genomic_DNA"/>
</dbReference>
<sequence>MVHSIPKRSNHENFKIHSADNWMACITINLVYNILSLIPVIVLGLRAPHSPTALFLIQITILLSFLYQ</sequence>
<keyword evidence="1" id="KW-0472">Membrane</keyword>
<name>Q3HKS8_9CAUD</name>
<feature type="transmembrane region" description="Helical" evidence="1">
    <location>
        <begin position="49"/>
        <end position="67"/>
    </location>
</feature>
<reference evidence="2 4" key="1">
    <citation type="journal article" date="2006" name="J. Bacteriol.">
        <title>Sequencing Bacillus anthracis typing phages gamma and cherry reveals a common ancestry.</title>
        <authorList>
            <person name="Fouts D.E."/>
            <person name="Rasko D.A."/>
            <person name="Cer R.Z."/>
            <person name="Jiang L."/>
            <person name="Fedorova N.B."/>
            <person name="Shvartsbeyn A."/>
            <person name="Vamathevan J.J."/>
            <person name="Tallon L."/>
            <person name="Althoff R."/>
            <person name="Arbogast T.S."/>
            <person name="Fadrosh D.W."/>
            <person name="Read T.D."/>
            <person name="Gill S.R."/>
        </authorList>
    </citation>
    <scope>NUCLEOTIDE SEQUENCE</scope>
    <source>
        <strain evidence="3">52</strain>
        <strain evidence="2">53</strain>
    </source>
</reference>
<keyword evidence="4" id="KW-1185">Reference proteome</keyword>
<keyword evidence="1" id="KW-1133">Transmembrane helix</keyword>
<evidence type="ECO:0000313" key="2">
    <source>
        <dbReference type="EMBL" id="ABA46519.1"/>
    </source>
</evidence>
<proteinExistence type="predicted"/>
<feature type="transmembrane region" description="Helical" evidence="1">
    <location>
        <begin position="21"/>
        <end position="43"/>
    </location>
</feature>
<dbReference type="EMBL" id="DQ222855">
    <property type="protein sequence ID" value="ABA46519.1"/>
    <property type="molecule type" value="Genomic_DNA"/>
</dbReference>
<evidence type="ECO:0000313" key="4">
    <source>
        <dbReference type="Proteomes" id="UP000006926"/>
    </source>
</evidence>
<keyword evidence="1" id="KW-0812">Transmembrane</keyword>
<evidence type="ECO:0000256" key="1">
    <source>
        <dbReference type="SAM" id="Phobius"/>
    </source>
</evidence>
<gene>
    <name evidence="2" type="ORF">GAMMALSU_0038</name>
    <name evidence="3" type="ORF">GAMMAUSAM_A0009</name>
</gene>
<accession>Q3HKS8</accession>
<protein>
    <submittedName>
        <fullName evidence="2">Hypothetical phage protein</fullName>
    </submittedName>
</protein>
<dbReference type="Proteomes" id="UP000006926">
    <property type="component" value="Segment"/>
</dbReference>